<dbReference type="NCBIfam" id="NF011635">
    <property type="entry name" value="PRK15061.1"/>
    <property type="match status" value="1"/>
</dbReference>
<evidence type="ECO:0000313" key="11">
    <source>
        <dbReference type="EMBL" id="MFL9834402.1"/>
    </source>
</evidence>
<evidence type="ECO:0000256" key="9">
    <source>
        <dbReference type="RuleBase" id="RU003451"/>
    </source>
</evidence>
<comment type="catalytic activity">
    <reaction evidence="8 9">
        <text>H2O2 + AH2 = A + 2 H2O</text>
        <dbReference type="Rhea" id="RHEA:30275"/>
        <dbReference type="ChEBI" id="CHEBI:13193"/>
        <dbReference type="ChEBI" id="CHEBI:15377"/>
        <dbReference type="ChEBI" id="CHEBI:16240"/>
        <dbReference type="ChEBI" id="CHEBI:17499"/>
        <dbReference type="EC" id="1.11.1.21"/>
    </reaction>
</comment>
<evidence type="ECO:0000256" key="8">
    <source>
        <dbReference type="HAMAP-Rule" id="MF_01961"/>
    </source>
</evidence>
<keyword evidence="4 8" id="KW-0560">Oxidoreductase</keyword>
<keyword evidence="6 8" id="KW-0376">Hydrogen peroxide</keyword>
<keyword evidence="5 8" id="KW-0408">Iron</keyword>
<evidence type="ECO:0000256" key="3">
    <source>
        <dbReference type="ARBA" id="ARBA00022723"/>
    </source>
</evidence>
<dbReference type="PRINTS" id="PR00460">
    <property type="entry name" value="BPEROXIDASE"/>
</dbReference>
<evidence type="ECO:0000256" key="6">
    <source>
        <dbReference type="ARBA" id="ARBA00023324"/>
    </source>
</evidence>
<dbReference type="Gene3D" id="1.10.520.10">
    <property type="match status" value="2"/>
</dbReference>
<evidence type="ECO:0000256" key="4">
    <source>
        <dbReference type="ARBA" id="ARBA00023002"/>
    </source>
</evidence>
<evidence type="ECO:0000259" key="10">
    <source>
        <dbReference type="PROSITE" id="PS50873"/>
    </source>
</evidence>
<dbReference type="GO" id="GO:0004601">
    <property type="term" value="F:peroxidase activity"/>
    <property type="evidence" value="ECO:0007669"/>
    <property type="project" value="UniProtKB-KW"/>
</dbReference>
<comment type="caution">
    <text evidence="11">The sequence shown here is derived from an EMBL/GenBank/DDBJ whole genome shotgun (WGS) entry which is preliminary data.</text>
</comment>
<dbReference type="PANTHER" id="PTHR30555:SF0">
    <property type="entry name" value="CATALASE-PEROXIDASE"/>
    <property type="match status" value="1"/>
</dbReference>
<keyword evidence="1 8" id="KW-0575">Peroxidase</keyword>
<dbReference type="CDD" id="cd08200">
    <property type="entry name" value="catalase_peroxidase_2"/>
    <property type="match status" value="1"/>
</dbReference>
<dbReference type="InterPro" id="IPR019794">
    <property type="entry name" value="Peroxidases_AS"/>
</dbReference>
<dbReference type="PROSITE" id="PS50873">
    <property type="entry name" value="PEROXIDASE_4"/>
    <property type="match status" value="1"/>
</dbReference>
<evidence type="ECO:0000256" key="1">
    <source>
        <dbReference type="ARBA" id="ARBA00022559"/>
    </source>
</evidence>
<keyword evidence="3 8" id="KW-0479">Metal-binding</keyword>
<feature type="domain" description="Plant heme peroxidase family profile" evidence="10">
    <location>
        <begin position="136"/>
        <end position="451"/>
    </location>
</feature>
<reference evidence="11 12" key="1">
    <citation type="submission" date="2024-06" db="EMBL/GenBank/DDBJ databases">
        <authorList>
            <person name="Kaempfer P."/>
            <person name="Viver T."/>
        </authorList>
    </citation>
    <scope>NUCLEOTIDE SEQUENCE [LARGE SCALE GENOMIC DNA]</scope>
    <source>
        <strain evidence="11 12">ST-37</strain>
    </source>
</reference>
<dbReference type="PRINTS" id="PR00458">
    <property type="entry name" value="PEROXIDASE"/>
</dbReference>
<dbReference type="SUPFAM" id="SSF48113">
    <property type="entry name" value="Heme-dependent peroxidases"/>
    <property type="match status" value="2"/>
</dbReference>
<dbReference type="Proteomes" id="UP001629058">
    <property type="component" value="Unassembled WGS sequence"/>
</dbReference>
<dbReference type="NCBIfam" id="TIGR00198">
    <property type="entry name" value="cat_per_HPI"/>
    <property type="match status" value="1"/>
</dbReference>
<feature type="cross-link" description="Tryptophyl-tyrosyl-methioninium (Tyr-Met) (with Trp-102)" evidence="8">
    <location>
        <begin position="247"/>
        <end position="273"/>
    </location>
</feature>
<dbReference type="Gene3D" id="1.10.420.10">
    <property type="entry name" value="Peroxidase, domain 2"/>
    <property type="match status" value="2"/>
</dbReference>
<evidence type="ECO:0000313" key="12">
    <source>
        <dbReference type="Proteomes" id="UP001629058"/>
    </source>
</evidence>
<dbReference type="InterPro" id="IPR000763">
    <property type="entry name" value="Catalase_peroxidase"/>
</dbReference>
<dbReference type="InterPro" id="IPR019793">
    <property type="entry name" value="Peroxidases_heam-ligand_BS"/>
</dbReference>
<feature type="active site" description="Proton acceptor" evidence="8">
    <location>
        <position position="103"/>
    </location>
</feature>
<dbReference type="Pfam" id="PF00141">
    <property type="entry name" value="peroxidase"/>
    <property type="match status" value="2"/>
</dbReference>
<dbReference type="EC" id="1.11.1.21" evidence="8 9"/>
<dbReference type="EMBL" id="JBELPY010000005">
    <property type="protein sequence ID" value="MFL9834402.1"/>
    <property type="molecule type" value="Genomic_DNA"/>
</dbReference>
<comment type="PTM">
    <text evidence="8">Formation of the three residue Trp-Tyr-Met cross-link is important for the catalase, but not the peroxidase activity of the enzyme.</text>
</comment>
<keyword evidence="12" id="KW-1185">Reference proteome</keyword>
<sequence length="757" mass="83749">MENDLNDISKCPFHNGSMKKENVAGGGTNNKDWWPDQIRVDILRQHSSLSNPLEKDFNYAEAFKSLDLESVKKDLHALMTDSQDWWPADFGHYGPLFIRMAWHSAGTYRVGDGRGGAGAGQQRFAPLNSWPDNVSLDKARRLLWPIKQKYGQKISWADLMILTGNVALESMGFKTFGFAGGREDVWEPDQDVYWGTEKTWLGGDLRYAHGSPGVEGHGVLPAEDDSEVKHSRNLEKPLAAVQMGLIYVNPEGPDGNPDPILAAKDIRDTFGRMAMNDEETVALIAGGHTFGKTHGAGSADHVGKEPEAAGIEAQGFGWNSSYKSGKGADAISSGLEVTWTEKPTEWSNLFFKNLFENEWELTKSPAGAHQWVAKDGANIIPDAFDPNKKHRPTMLTTDLSLRFDPIYEKISRNFFENPDVFADAFSRAWFKLTHRDMGPKVRYLGSEVPSEELIWQDPIPEVNHELVDNSDIDSLKSKILSSGLSISELVSTAWASASTFRGSDKRGGANGARIRLAPQKDWEVNNPVQLQKVLSVLENIQNEFNNSQPGNKRISLADLIVLAGSAAVEKAARDGGQNISVPFAPGRMDASQEQTDVESIGYLEPVADGFRNYLKKKFSVSTESLLIDKAQLLTLTAPELTVLIGGMRALDANFDGSKNGIFTQRPGILTNDFFVNLLDMKTQWKSISEDKELYMGTDRATGQPKWTASRADLVFGSSSELRAIAEVYASSDAQEKFVKDFVAAWTKVMNLDRFDLI</sequence>
<organism evidence="11 12">
    <name type="scientific">Chryseobacterium terrae</name>
    <dbReference type="NCBI Taxonomy" id="3163299"/>
    <lineage>
        <taxon>Bacteria</taxon>
        <taxon>Pseudomonadati</taxon>
        <taxon>Bacteroidota</taxon>
        <taxon>Flavobacteriia</taxon>
        <taxon>Flavobacteriales</taxon>
        <taxon>Weeksellaceae</taxon>
        <taxon>Chryseobacterium group</taxon>
        <taxon>Chryseobacterium</taxon>
    </lineage>
</organism>
<dbReference type="CDD" id="cd00649">
    <property type="entry name" value="catalase_peroxidase_1"/>
    <property type="match status" value="1"/>
</dbReference>
<comment type="catalytic activity">
    <reaction evidence="7 8 9">
        <text>2 H2O2 = O2 + 2 H2O</text>
        <dbReference type="Rhea" id="RHEA:20309"/>
        <dbReference type="ChEBI" id="CHEBI:15377"/>
        <dbReference type="ChEBI" id="CHEBI:15379"/>
        <dbReference type="ChEBI" id="CHEBI:16240"/>
        <dbReference type="EC" id="1.11.1.21"/>
    </reaction>
</comment>
<dbReference type="RefSeq" id="WP_408090194.1">
    <property type="nucleotide sequence ID" value="NZ_JBELPY010000005.1"/>
</dbReference>
<comment type="function">
    <text evidence="8">Bifunctional enzyme with both catalase and broad-spectrum peroxidase activity.</text>
</comment>
<comment type="similarity">
    <text evidence="8 9">Belongs to the peroxidase family. Peroxidase/catalase subfamily.</text>
</comment>
<evidence type="ECO:0000256" key="2">
    <source>
        <dbReference type="ARBA" id="ARBA00022617"/>
    </source>
</evidence>
<name>A0ABW8Y3K1_9FLAO</name>
<comment type="subunit">
    <text evidence="8">Homodimer or homotetramer.</text>
</comment>
<protein>
    <recommendedName>
        <fullName evidence="8 9">Catalase-peroxidase</fullName>
        <shortName evidence="8">CP</shortName>
        <ecNumber evidence="8 9">1.11.1.21</ecNumber>
    </recommendedName>
    <alternativeName>
        <fullName evidence="8">Peroxidase/catalase</fullName>
    </alternativeName>
</protein>
<evidence type="ECO:0000256" key="5">
    <source>
        <dbReference type="ARBA" id="ARBA00023004"/>
    </source>
</evidence>
<dbReference type="HAMAP" id="MF_01961">
    <property type="entry name" value="Catal_peroxid"/>
    <property type="match status" value="1"/>
</dbReference>
<proteinExistence type="inferred from homology"/>
<comment type="caution">
    <text evidence="8">Lacks conserved residue(s) required for the propagation of feature annotation.</text>
</comment>
<dbReference type="PROSITE" id="PS00436">
    <property type="entry name" value="PEROXIDASE_2"/>
    <property type="match status" value="1"/>
</dbReference>
<gene>
    <name evidence="8 11" type="primary">katG</name>
    <name evidence="11" type="ORF">ABS765_10225</name>
</gene>
<feature type="binding site" description="axial binding residue" evidence="8">
    <location>
        <position position="288"/>
    </location>
    <ligand>
        <name>heme b</name>
        <dbReference type="ChEBI" id="CHEBI:60344"/>
    </ligand>
    <ligandPart>
        <name>Fe</name>
        <dbReference type="ChEBI" id="CHEBI:18248"/>
    </ligandPart>
</feature>
<feature type="site" description="Transition state stabilizer" evidence="8">
    <location>
        <position position="99"/>
    </location>
</feature>
<dbReference type="PROSITE" id="PS00435">
    <property type="entry name" value="PEROXIDASE_1"/>
    <property type="match status" value="1"/>
</dbReference>
<dbReference type="InterPro" id="IPR002016">
    <property type="entry name" value="Haem_peroxidase"/>
</dbReference>
<dbReference type="PANTHER" id="PTHR30555">
    <property type="entry name" value="HYDROPEROXIDASE I, BIFUNCTIONAL CATALASE-PEROXIDASE"/>
    <property type="match status" value="1"/>
</dbReference>
<dbReference type="InterPro" id="IPR010255">
    <property type="entry name" value="Haem_peroxidase_sf"/>
</dbReference>
<comment type="cofactor">
    <cofactor evidence="8">
        <name>heme b</name>
        <dbReference type="ChEBI" id="CHEBI:60344"/>
    </cofactor>
    <text evidence="8">Binds 1 heme b (iron(II)-protoporphyrin IX) group per dimer.</text>
</comment>
<keyword evidence="2 8" id="KW-0349">Heme</keyword>
<accession>A0ABW8Y3K1</accession>
<evidence type="ECO:0000256" key="7">
    <source>
        <dbReference type="ARBA" id="ARBA00049145"/>
    </source>
</evidence>